<dbReference type="InterPro" id="IPR001607">
    <property type="entry name" value="Znf_UBP"/>
</dbReference>
<keyword evidence="1" id="KW-0479">Metal-binding</keyword>
<evidence type="ECO:0000313" key="7">
    <source>
        <dbReference type="Proteomes" id="UP001652625"/>
    </source>
</evidence>
<feature type="domain" description="RING-type" evidence="5">
    <location>
        <begin position="242"/>
        <end position="281"/>
    </location>
</feature>
<organism evidence="7 8">
    <name type="scientific">Hydra vulgaris</name>
    <name type="common">Hydra</name>
    <name type="synonym">Hydra attenuata</name>
    <dbReference type="NCBI Taxonomy" id="6087"/>
    <lineage>
        <taxon>Eukaryota</taxon>
        <taxon>Metazoa</taxon>
        <taxon>Cnidaria</taxon>
        <taxon>Hydrozoa</taxon>
        <taxon>Hydroidolina</taxon>
        <taxon>Anthoathecata</taxon>
        <taxon>Aplanulata</taxon>
        <taxon>Hydridae</taxon>
        <taxon>Hydra</taxon>
    </lineage>
</organism>
<evidence type="ECO:0000256" key="4">
    <source>
        <dbReference type="SAM" id="MobiDB-lite"/>
    </source>
</evidence>
<evidence type="ECO:0000259" key="5">
    <source>
        <dbReference type="SMART" id="SM00184"/>
    </source>
</evidence>
<dbReference type="Gene3D" id="3.30.40.10">
    <property type="entry name" value="Zinc/RING finger domain, C3HC4 (zinc finger)"/>
    <property type="match status" value="2"/>
</dbReference>
<gene>
    <name evidence="8" type="primary">LOC100210859</name>
</gene>
<dbReference type="CDD" id="cd16457">
    <property type="entry name" value="RING-H2_BRAP2"/>
    <property type="match status" value="1"/>
</dbReference>
<dbReference type="Pfam" id="PF13639">
    <property type="entry name" value="zf-RING_2"/>
    <property type="match status" value="1"/>
</dbReference>
<sequence>MKKVSLIQLRLELDQGYPILSSLIYNAESYLKYSKDQTTSILTHHQESYKEIPEIHHGKRTFLQYTIETYDLEKDMETNKNDLTMEHQKESDDADKCPVPHTVHYFSGNPNVEVTRGIMHLYKDNCLSTLGNVDIPRSDTICMLGVPAKYSCQDLQNFIAPTGETVRHIQIIRDGNANQYMVLIRFKDQESSDAFYREYEGKAYNMLEDECTHIMFVSKVESVATTGSGYLPVPGLTELPICPVCLERMDESVEGILTILCNHSFHNNCLMKWQDSCCPVCRYVLTPEVSVDQKCFECDSNESLWICLVCGHIGCGRYQDLHAYQHYQQTAHTYSMDLGNKRVWDYAGDNYVHRLVQNKGDGKLVSLDNREQVEGEKMDSLTIEYTYLLTNQLESQRRYFEEKIDFLEKDAYEKLSLMELEVHNSRKEYHTLEQMFAINEKDKKMLEKKYENVVGKLANMCKELRDEKQLNICLRENQAVWQKKVELLENELKKCSTEKSAEIYELQNQVADLIKHLEVQSAVRNANEDVREDIQGGQVFTEACSSSGNASRNTKKKSKARKK</sequence>
<dbReference type="PANTHER" id="PTHR24007">
    <property type="entry name" value="BRCA1-ASSOCIATED PROTEIN"/>
    <property type="match status" value="1"/>
</dbReference>
<dbReference type="InterPro" id="IPR011422">
    <property type="entry name" value="BRAP2/ETP1_RRM"/>
</dbReference>
<dbReference type="PANTHER" id="PTHR24007:SF7">
    <property type="entry name" value="BRCA1-ASSOCIATED PROTEIN"/>
    <property type="match status" value="1"/>
</dbReference>
<dbReference type="Pfam" id="PF07576">
    <property type="entry name" value="BRAP2"/>
    <property type="match status" value="1"/>
</dbReference>
<keyword evidence="7" id="KW-1185">Reference proteome</keyword>
<dbReference type="CDD" id="cd12718">
    <property type="entry name" value="RRM_BRAP2"/>
    <property type="match status" value="1"/>
</dbReference>
<evidence type="ECO:0000256" key="3">
    <source>
        <dbReference type="ARBA" id="ARBA00022833"/>
    </source>
</evidence>
<evidence type="ECO:0000259" key="6">
    <source>
        <dbReference type="SMART" id="SM00290"/>
    </source>
</evidence>
<accession>A0ABM4CND6</accession>
<dbReference type="InterPro" id="IPR001841">
    <property type="entry name" value="Znf_RING"/>
</dbReference>
<dbReference type="Pfam" id="PF02148">
    <property type="entry name" value="zf-UBP"/>
    <property type="match status" value="1"/>
</dbReference>
<keyword evidence="2" id="KW-0863">Zinc-finger</keyword>
<reference evidence="8" key="1">
    <citation type="submission" date="2025-08" db="UniProtKB">
        <authorList>
            <consortium name="RefSeq"/>
        </authorList>
    </citation>
    <scope>IDENTIFICATION</scope>
</reference>
<dbReference type="SMART" id="SM00290">
    <property type="entry name" value="ZnF_UBP"/>
    <property type="match status" value="1"/>
</dbReference>
<feature type="domain" description="UBP-type" evidence="6">
    <location>
        <begin position="294"/>
        <end position="343"/>
    </location>
</feature>
<proteinExistence type="predicted"/>
<dbReference type="SUPFAM" id="SSF57850">
    <property type="entry name" value="RING/U-box"/>
    <property type="match status" value="2"/>
</dbReference>
<protein>
    <submittedName>
        <fullName evidence="8">BRCA1-associated protein isoform X2</fullName>
    </submittedName>
</protein>
<dbReference type="RefSeq" id="XP_065663326.1">
    <property type="nucleotide sequence ID" value="XM_065807254.1"/>
</dbReference>
<dbReference type="InterPro" id="IPR034932">
    <property type="entry name" value="BRAP2_RRM"/>
</dbReference>
<keyword evidence="3" id="KW-0862">Zinc</keyword>
<name>A0ABM4CND6_HYDVU</name>
<feature type="region of interest" description="Disordered" evidence="4">
    <location>
        <begin position="543"/>
        <end position="563"/>
    </location>
</feature>
<evidence type="ECO:0000313" key="8">
    <source>
        <dbReference type="RefSeq" id="XP_065663326.1"/>
    </source>
</evidence>
<evidence type="ECO:0000256" key="1">
    <source>
        <dbReference type="ARBA" id="ARBA00022723"/>
    </source>
</evidence>
<dbReference type="InterPro" id="IPR013083">
    <property type="entry name" value="Znf_RING/FYVE/PHD"/>
</dbReference>
<feature type="compositionally biased region" description="Basic residues" evidence="4">
    <location>
        <begin position="553"/>
        <end position="563"/>
    </location>
</feature>
<dbReference type="InterPro" id="IPR047243">
    <property type="entry name" value="RING-H2_BRAP2"/>
</dbReference>
<evidence type="ECO:0000256" key="2">
    <source>
        <dbReference type="ARBA" id="ARBA00022771"/>
    </source>
</evidence>
<dbReference type="GeneID" id="100210859"/>
<dbReference type="SMART" id="SM00184">
    <property type="entry name" value="RING"/>
    <property type="match status" value="1"/>
</dbReference>
<dbReference type="Proteomes" id="UP001652625">
    <property type="component" value="Chromosome 10"/>
</dbReference>